<proteinExistence type="predicted"/>
<feature type="signal peptide" evidence="2">
    <location>
        <begin position="1"/>
        <end position="21"/>
    </location>
</feature>
<keyword evidence="1" id="KW-0175">Coiled coil</keyword>
<feature type="chain" id="PRO_5015894597" evidence="2">
    <location>
        <begin position="22"/>
        <end position="290"/>
    </location>
</feature>
<accession>A0A2W1N2E8</accession>
<dbReference type="GO" id="GO:0016192">
    <property type="term" value="P:vesicle-mediated transport"/>
    <property type="evidence" value="ECO:0007669"/>
    <property type="project" value="InterPro"/>
</dbReference>
<gene>
    <name evidence="3" type="ORF">DNU06_07730</name>
</gene>
<dbReference type="AlphaFoldDB" id="A0A2W1N2E8"/>
<keyword evidence="4" id="KW-1185">Reference proteome</keyword>
<protein>
    <submittedName>
        <fullName evidence="3">Uncharacterized protein</fullName>
    </submittedName>
</protein>
<dbReference type="OrthoDB" id="597123at2"/>
<dbReference type="PROSITE" id="PS51257">
    <property type="entry name" value="PROKAR_LIPOPROTEIN"/>
    <property type="match status" value="1"/>
</dbReference>
<dbReference type="GO" id="GO:0016020">
    <property type="term" value="C:membrane"/>
    <property type="evidence" value="ECO:0007669"/>
    <property type="project" value="InterPro"/>
</dbReference>
<organism evidence="3 4">
    <name type="scientific">Putridiphycobacter roseus</name>
    <dbReference type="NCBI Taxonomy" id="2219161"/>
    <lineage>
        <taxon>Bacteria</taxon>
        <taxon>Pseudomonadati</taxon>
        <taxon>Bacteroidota</taxon>
        <taxon>Flavobacteriia</taxon>
        <taxon>Flavobacteriales</taxon>
        <taxon>Crocinitomicaceae</taxon>
        <taxon>Putridiphycobacter</taxon>
    </lineage>
</organism>
<sequence length="290" mass="32827">MKRLSLICVSILVVMSMSACKDSTTESTIGLNAEELAKLQSENRVLKGELAEKDSVLNESILLFNEIEENLSMINLKEDEIRLKSKNVELAEDGKQWILQEIQNINYLREANAKKVASLNKQLKNSNGKIAELDKLITNLRGKIETQDEEIEMLRTELSDLDREYVELLEAYQEQSTLAAETLIELNTAYYAYGTYQELAENGVLVKEGGFIGLGKKMELSDEVNMEYFTKIDISRVTTIEMDGGKKIKFISDHPSSSYQLESNDTKHKLTIIDPAKFWKVSKVLVATID</sequence>
<evidence type="ECO:0000256" key="1">
    <source>
        <dbReference type="SAM" id="Coils"/>
    </source>
</evidence>
<dbReference type="Proteomes" id="UP000249248">
    <property type="component" value="Unassembled WGS sequence"/>
</dbReference>
<evidence type="ECO:0000313" key="3">
    <source>
        <dbReference type="EMBL" id="PZE17710.1"/>
    </source>
</evidence>
<dbReference type="RefSeq" id="WP_111062670.1">
    <property type="nucleotide sequence ID" value="NZ_JBHUCU010000027.1"/>
</dbReference>
<dbReference type="SUPFAM" id="SSF47661">
    <property type="entry name" value="t-snare proteins"/>
    <property type="match status" value="1"/>
</dbReference>
<reference evidence="3 4" key="1">
    <citation type="submission" date="2018-06" db="EMBL/GenBank/DDBJ databases">
        <title>The draft genome sequence of Crocinitomix sp. SM1701.</title>
        <authorList>
            <person name="Zhang X."/>
        </authorList>
    </citation>
    <scope>NUCLEOTIDE SEQUENCE [LARGE SCALE GENOMIC DNA]</scope>
    <source>
        <strain evidence="3 4">SM1701</strain>
    </source>
</reference>
<evidence type="ECO:0000256" key="2">
    <source>
        <dbReference type="SAM" id="SignalP"/>
    </source>
</evidence>
<dbReference type="EMBL" id="QKSB01000003">
    <property type="protein sequence ID" value="PZE17710.1"/>
    <property type="molecule type" value="Genomic_DNA"/>
</dbReference>
<keyword evidence="2" id="KW-0732">Signal</keyword>
<name>A0A2W1N2E8_9FLAO</name>
<evidence type="ECO:0000313" key="4">
    <source>
        <dbReference type="Proteomes" id="UP000249248"/>
    </source>
</evidence>
<dbReference type="InterPro" id="IPR010989">
    <property type="entry name" value="SNARE"/>
</dbReference>
<feature type="coiled-coil region" evidence="1">
    <location>
        <begin position="116"/>
        <end position="171"/>
    </location>
</feature>
<comment type="caution">
    <text evidence="3">The sequence shown here is derived from an EMBL/GenBank/DDBJ whole genome shotgun (WGS) entry which is preliminary data.</text>
</comment>